<evidence type="ECO:0000313" key="1">
    <source>
        <dbReference type="EMBL" id="KJF60611.1"/>
    </source>
</evidence>
<sequence length="71" mass="8086">MDQDSPIFSITNIHGSPQIEAPIRMKQVSSPSASRWQQLAMITLSSLQMASLSQMRPWGRYRGRGLRRGWV</sequence>
<reference evidence="2" key="2">
    <citation type="journal article" date="2010" name="Genome Res.">
        <title>Population genomic sequencing of Coccidioides fungi reveals recent hybridization and transposon control.</title>
        <authorList>
            <person name="Neafsey D.E."/>
            <person name="Barker B.M."/>
            <person name="Sharpton T.J."/>
            <person name="Stajich J.E."/>
            <person name="Park D.J."/>
            <person name="Whiston E."/>
            <person name="Hung C.-Y."/>
            <person name="McMahan C."/>
            <person name="White J."/>
            <person name="Sykes S."/>
            <person name="Heiman D."/>
            <person name="Young S."/>
            <person name="Zeng Q."/>
            <person name="Abouelleil A."/>
            <person name="Aftuck L."/>
            <person name="Bessette D."/>
            <person name="Brown A."/>
            <person name="FitzGerald M."/>
            <person name="Lui A."/>
            <person name="Macdonald J.P."/>
            <person name="Priest M."/>
            <person name="Orbach M.J."/>
            <person name="Galgiani J.N."/>
            <person name="Kirkland T.N."/>
            <person name="Cole G.T."/>
            <person name="Birren B.W."/>
            <person name="Henn M.R."/>
            <person name="Taylor J.W."/>
            <person name="Rounsley S.D."/>
        </authorList>
    </citation>
    <scope>GENOME REANNOTATION</scope>
    <source>
        <strain evidence="2">RS</strain>
    </source>
</reference>
<reference evidence="2" key="1">
    <citation type="journal article" date="2009" name="Genome Res.">
        <title>Comparative genomic analyses of the human fungal pathogens Coccidioides and their relatives.</title>
        <authorList>
            <person name="Sharpton T.J."/>
            <person name="Stajich J.E."/>
            <person name="Rounsley S.D."/>
            <person name="Gardner M.J."/>
            <person name="Wortman J.R."/>
            <person name="Jordar V.S."/>
            <person name="Maiti R."/>
            <person name="Kodira C.D."/>
            <person name="Neafsey D.E."/>
            <person name="Zeng Q."/>
            <person name="Hung C.-Y."/>
            <person name="McMahan C."/>
            <person name="Muszewska A."/>
            <person name="Grynberg M."/>
            <person name="Mandel M.A."/>
            <person name="Kellner E.M."/>
            <person name="Barker B.M."/>
            <person name="Galgiani J.N."/>
            <person name="Orbach M.J."/>
            <person name="Kirkland T.N."/>
            <person name="Cole G.T."/>
            <person name="Henn M.R."/>
            <person name="Birren B.W."/>
            <person name="Taylor J.W."/>
        </authorList>
    </citation>
    <scope>NUCLEOTIDE SEQUENCE [LARGE SCALE GENOMIC DNA]</scope>
    <source>
        <strain evidence="2">RS</strain>
    </source>
</reference>
<dbReference type="GeneID" id="24163888"/>
<gene>
    <name evidence="1" type="ORF">CIMG_11803</name>
</gene>
<dbReference type="Proteomes" id="UP000001261">
    <property type="component" value="Unassembled WGS sequence"/>
</dbReference>
<dbReference type="KEGG" id="cim:CIMG_11803"/>
<accession>A0A0D8JUL0</accession>
<protein>
    <submittedName>
        <fullName evidence="1">Uncharacterized protein</fullName>
    </submittedName>
</protein>
<proteinExistence type="predicted"/>
<dbReference type="RefSeq" id="XP_012214121.1">
    <property type="nucleotide sequence ID" value="XM_012358698.1"/>
</dbReference>
<organism evidence="1 2">
    <name type="scientific">Coccidioides immitis (strain RS)</name>
    <name type="common">Valley fever fungus</name>
    <dbReference type="NCBI Taxonomy" id="246410"/>
    <lineage>
        <taxon>Eukaryota</taxon>
        <taxon>Fungi</taxon>
        <taxon>Dikarya</taxon>
        <taxon>Ascomycota</taxon>
        <taxon>Pezizomycotina</taxon>
        <taxon>Eurotiomycetes</taxon>
        <taxon>Eurotiomycetidae</taxon>
        <taxon>Onygenales</taxon>
        <taxon>Onygenaceae</taxon>
        <taxon>Coccidioides</taxon>
    </lineage>
</organism>
<keyword evidence="2" id="KW-1185">Reference proteome</keyword>
<evidence type="ECO:0000313" key="2">
    <source>
        <dbReference type="Proteomes" id="UP000001261"/>
    </source>
</evidence>
<dbReference type="AlphaFoldDB" id="A0A0D8JUL0"/>
<dbReference type="EMBL" id="GG704912">
    <property type="protein sequence ID" value="KJF60611.1"/>
    <property type="molecule type" value="Genomic_DNA"/>
</dbReference>
<dbReference type="VEuPathDB" id="FungiDB:CIMG_11803"/>
<dbReference type="InParanoid" id="A0A0D8JUL0"/>
<name>A0A0D8JUL0_COCIM</name>